<dbReference type="InterPro" id="IPR003609">
    <property type="entry name" value="Pan_app"/>
</dbReference>
<evidence type="ECO:0000259" key="5">
    <source>
        <dbReference type="PROSITE" id="PS51304"/>
    </source>
</evidence>
<dbReference type="SMART" id="SM00908">
    <property type="entry name" value="Gal-bind_lectin"/>
    <property type="match status" value="1"/>
</dbReference>
<dbReference type="InterPro" id="IPR001079">
    <property type="entry name" value="Galectin_CRD"/>
</dbReference>
<keyword evidence="7" id="KW-1185">Reference proteome</keyword>
<keyword evidence="1 2" id="KW-0430">Lectin</keyword>
<feature type="chain" id="PRO_5043002172" description="Galectin" evidence="3">
    <location>
        <begin position="20"/>
        <end position="303"/>
    </location>
</feature>
<keyword evidence="3" id="KW-0732">Signal</keyword>
<dbReference type="SUPFAM" id="SSF49899">
    <property type="entry name" value="Concanavalin A-like lectins/glucanases"/>
    <property type="match status" value="1"/>
</dbReference>
<comment type="caution">
    <text evidence="6">The sequence shown here is derived from an EMBL/GenBank/DDBJ whole genome shotgun (WGS) entry which is preliminary data.</text>
</comment>
<dbReference type="Gene3D" id="3.50.4.10">
    <property type="entry name" value="Hepatocyte Growth Factor"/>
    <property type="match status" value="1"/>
</dbReference>
<protein>
    <recommendedName>
        <fullName evidence="2">Galectin</fullName>
    </recommendedName>
</protein>
<accession>A0AAN9B5F9</accession>
<feature type="signal peptide" evidence="3">
    <location>
        <begin position="1"/>
        <end position="19"/>
    </location>
</feature>
<reference evidence="6 7" key="1">
    <citation type="submission" date="2024-02" db="EMBL/GenBank/DDBJ databases">
        <title>Chromosome-scale genome assembly of the rough periwinkle Littorina saxatilis.</title>
        <authorList>
            <person name="De Jode A."/>
            <person name="Faria R."/>
            <person name="Formenti G."/>
            <person name="Sims Y."/>
            <person name="Smith T.P."/>
            <person name="Tracey A."/>
            <person name="Wood J.M.D."/>
            <person name="Zagrodzka Z.B."/>
            <person name="Johannesson K."/>
            <person name="Butlin R.K."/>
            <person name="Leder E.H."/>
        </authorList>
    </citation>
    <scope>NUCLEOTIDE SEQUENCE [LARGE SCALE GENOMIC DNA]</scope>
    <source>
        <strain evidence="6">Snail1</strain>
        <tissue evidence="6">Muscle</tissue>
    </source>
</reference>
<dbReference type="InterPro" id="IPR013320">
    <property type="entry name" value="ConA-like_dom_sf"/>
</dbReference>
<dbReference type="Pfam" id="PF00337">
    <property type="entry name" value="Gal-bind_lectin"/>
    <property type="match status" value="1"/>
</dbReference>
<gene>
    <name evidence="6" type="ORF">V1264_004761</name>
</gene>
<feature type="domain" description="Apple" evidence="4">
    <location>
        <begin position="18"/>
        <end position="96"/>
    </location>
</feature>
<dbReference type="SMART" id="SM00276">
    <property type="entry name" value="GLECT"/>
    <property type="match status" value="1"/>
</dbReference>
<dbReference type="PROSITE" id="PS51304">
    <property type="entry name" value="GALECTIN"/>
    <property type="match status" value="1"/>
</dbReference>
<evidence type="ECO:0000256" key="2">
    <source>
        <dbReference type="RuleBase" id="RU102079"/>
    </source>
</evidence>
<dbReference type="Gene3D" id="2.60.120.200">
    <property type="match status" value="1"/>
</dbReference>
<proteinExistence type="predicted"/>
<feature type="domain" description="Galectin" evidence="5">
    <location>
        <begin position="166"/>
        <end position="300"/>
    </location>
</feature>
<name>A0AAN9B5F9_9CAEN</name>
<dbReference type="GO" id="GO:0030246">
    <property type="term" value="F:carbohydrate binding"/>
    <property type="evidence" value="ECO:0007669"/>
    <property type="project" value="UniProtKB-UniRule"/>
</dbReference>
<dbReference type="AlphaFoldDB" id="A0AAN9B5F9"/>
<dbReference type="Pfam" id="PF00024">
    <property type="entry name" value="PAN_1"/>
    <property type="match status" value="1"/>
</dbReference>
<organism evidence="6 7">
    <name type="scientific">Littorina saxatilis</name>
    <dbReference type="NCBI Taxonomy" id="31220"/>
    <lineage>
        <taxon>Eukaryota</taxon>
        <taxon>Metazoa</taxon>
        <taxon>Spiralia</taxon>
        <taxon>Lophotrochozoa</taxon>
        <taxon>Mollusca</taxon>
        <taxon>Gastropoda</taxon>
        <taxon>Caenogastropoda</taxon>
        <taxon>Littorinimorpha</taxon>
        <taxon>Littorinoidea</taxon>
        <taxon>Littorinidae</taxon>
        <taxon>Littorina</taxon>
    </lineage>
</organism>
<evidence type="ECO:0000259" key="4">
    <source>
        <dbReference type="PROSITE" id="PS50948"/>
    </source>
</evidence>
<evidence type="ECO:0000313" key="6">
    <source>
        <dbReference type="EMBL" id="KAK7097840.1"/>
    </source>
</evidence>
<evidence type="ECO:0000256" key="1">
    <source>
        <dbReference type="ARBA" id="ARBA00022734"/>
    </source>
</evidence>
<evidence type="ECO:0000313" key="7">
    <source>
        <dbReference type="Proteomes" id="UP001374579"/>
    </source>
</evidence>
<sequence length="303" mass="34435">METTLSLLLCSFVFAFVCSTRLFSWRLYEDQAVTDHDSVTSASSEMTCVRECMKHSQCDSCAYNRESGTCYLQVRTEVDTAPASNKTVVFKGISLCKVPSGLVADNATHVVWIKKGWELEGDVVCDDDDYINIGERPTFHCSSAGHWTEKPWDCRRRIWRNPTNSAHLHVPKTPEPGWTVCVNGTPTAATRFNINFEQDSDNLVFHADFRQHYDTYTNAFSLAQLVDRNWSGQVVYNDTDPFPIAVNQPFVIVIKAPTLYEIRLFVDGTFIGNYTTHTSLDNVINVHFEQDVKVHSVDLWCDH</sequence>
<dbReference type="Proteomes" id="UP001374579">
    <property type="component" value="Unassembled WGS sequence"/>
</dbReference>
<evidence type="ECO:0000256" key="3">
    <source>
        <dbReference type="SAM" id="SignalP"/>
    </source>
</evidence>
<dbReference type="EMBL" id="JBAMIC010000013">
    <property type="protein sequence ID" value="KAK7097840.1"/>
    <property type="molecule type" value="Genomic_DNA"/>
</dbReference>
<dbReference type="PROSITE" id="PS50948">
    <property type="entry name" value="PAN"/>
    <property type="match status" value="1"/>
</dbReference>